<keyword evidence="4" id="KW-1185">Reference proteome</keyword>
<feature type="region of interest" description="Disordered" evidence="1">
    <location>
        <begin position="174"/>
        <end position="193"/>
    </location>
</feature>
<feature type="domain" description="A-factor biosynthesis hotdog" evidence="2">
    <location>
        <begin position="203"/>
        <end position="287"/>
    </location>
</feature>
<evidence type="ECO:0000313" key="4">
    <source>
        <dbReference type="Proteomes" id="UP000322499"/>
    </source>
</evidence>
<dbReference type="InterPro" id="IPR047757">
    <property type="entry name" value="AfsA-like"/>
</dbReference>
<protein>
    <submittedName>
        <fullName evidence="3">A-factor biosynthesis hotdog protein</fullName>
    </submittedName>
</protein>
<dbReference type="Pfam" id="PF03756">
    <property type="entry name" value="AfsA"/>
    <property type="match status" value="2"/>
</dbReference>
<feature type="domain" description="A-factor biosynthesis hotdog" evidence="2">
    <location>
        <begin position="21"/>
        <end position="153"/>
    </location>
</feature>
<evidence type="ECO:0000259" key="2">
    <source>
        <dbReference type="Pfam" id="PF03756"/>
    </source>
</evidence>
<evidence type="ECO:0000313" key="3">
    <source>
        <dbReference type="EMBL" id="TYP86206.1"/>
    </source>
</evidence>
<dbReference type="RefSeq" id="WP_166534077.1">
    <property type="nucleotide sequence ID" value="NZ_VNHW01000010.1"/>
</dbReference>
<evidence type="ECO:0000256" key="1">
    <source>
        <dbReference type="SAM" id="MobiDB-lite"/>
    </source>
</evidence>
<dbReference type="InterPro" id="IPR005509">
    <property type="entry name" value="AfsA_hotdog_dom"/>
</dbReference>
<dbReference type="NCBIfam" id="NF041195">
    <property type="entry name" value="ScbA_BarX_GamBu"/>
    <property type="match status" value="1"/>
</dbReference>
<feature type="compositionally biased region" description="Low complexity" evidence="1">
    <location>
        <begin position="296"/>
        <end position="324"/>
    </location>
</feature>
<name>A0A5S5CTN7_9ACTN</name>
<dbReference type="Proteomes" id="UP000322499">
    <property type="component" value="Unassembled WGS sequence"/>
</dbReference>
<sequence length="324" mass="34079">MPPTPETTTRPGPWRAVEQRLVHKVAAGEVLVTDLAPVSPGLVAVAARWPAGHRLYDRRAGTVGHLLLVVETIRQAGLCVAHAHLGVPLGEQFIFHRMSVRLAAPVAELAGTEPAGTVTTVEPSPRFRGGRPSGAVLAVEIRHEGRLWASAEADYSWTPRRVYDRLRAAGRAVPPPGAGPLVPHPRGPGYDGRSAGGRTPVAVDLTDPTFFDHELDHLPGMLLIDAALRAAAARAGAPLVGLDVTFDRFAELDRDTWVRTRSVRHAGGPAVDVRLGQGEEPVARARVLAEEGGEPGLRPAARAAAAAGPAPRTRPAAPAGPAGR</sequence>
<comment type="caution">
    <text evidence="3">The sequence shown here is derived from an EMBL/GenBank/DDBJ whole genome shotgun (WGS) entry which is preliminary data.</text>
</comment>
<organism evidence="3 4">
    <name type="scientific">Blastococcus xanthinilyticus</name>
    <dbReference type="NCBI Taxonomy" id="1564164"/>
    <lineage>
        <taxon>Bacteria</taxon>
        <taxon>Bacillati</taxon>
        <taxon>Actinomycetota</taxon>
        <taxon>Actinomycetes</taxon>
        <taxon>Geodermatophilales</taxon>
        <taxon>Geodermatophilaceae</taxon>
        <taxon>Blastococcus</taxon>
    </lineage>
</organism>
<accession>A0A5S5CTN7</accession>
<feature type="compositionally biased region" description="Pro residues" evidence="1">
    <location>
        <begin position="174"/>
        <end position="186"/>
    </location>
</feature>
<gene>
    <name evidence="3" type="ORF">BD833_11095</name>
</gene>
<reference evidence="3 4" key="1">
    <citation type="submission" date="2019-07" db="EMBL/GenBank/DDBJ databases">
        <title>Genomic Encyclopedia of Archaeal and Bacterial Type Strains, Phase II (KMG-II): from individual species to whole genera.</title>
        <authorList>
            <person name="Goeker M."/>
        </authorList>
    </citation>
    <scope>NUCLEOTIDE SEQUENCE [LARGE SCALE GENOMIC DNA]</scope>
    <source>
        <strain evidence="3 4">DSM 46842</strain>
    </source>
</reference>
<dbReference type="GO" id="GO:0016740">
    <property type="term" value="F:transferase activity"/>
    <property type="evidence" value="ECO:0007669"/>
    <property type="project" value="InterPro"/>
</dbReference>
<dbReference type="EMBL" id="VNHW01000010">
    <property type="protein sequence ID" value="TYP86206.1"/>
    <property type="molecule type" value="Genomic_DNA"/>
</dbReference>
<proteinExistence type="predicted"/>
<dbReference type="AlphaFoldDB" id="A0A5S5CTN7"/>
<feature type="region of interest" description="Disordered" evidence="1">
    <location>
        <begin position="288"/>
        <end position="324"/>
    </location>
</feature>